<dbReference type="Pfam" id="PF08327">
    <property type="entry name" value="AHSA1"/>
    <property type="match status" value="1"/>
</dbReference>
<evidence type="ECO:0000313" key="3">
    <source>
        <dbReference type="EMBL" id="MFL9884018.1"/>
    </source>
</evidence>
<dbReference type="InterPro" id="IPR023393">
    <property type="entry name" value="START-like_dom_sf"/>
</dbReference>
<organism evidence="3 4">
    <name type="scientific">Paraburkholderia agricolaris</name>
    <dbReference type="NCBI Taxonomy" id="2152888"/>
    <lineage>
        <taxon>Bacteria</taxon>
        <taxon>Pseudomonadati</taxon>
        <taxon>Pseudomonadota</taxon>
        <taxon>Betaproteobacteria</taxon>
        <taxon>Burkholderiales</taxon>
        <taxon>Burkholderiaceae</taxon>
        <taxon>Paraburkholderia</taxon>
    </lineage>
</organism>
<evidence type="ECO:0000259" key="2">
    <source>
        <dbReference type="Pfam" id="PF08327"/>
    </source>
</evidence>
<dbReference type="SUPFAM" id="SSF55961">
    <property type="entry name" value="Bet v1-like"/>
    <property type="match status" value="1"/>
</dbReference>
<keyword evidence="4" id="KW-1185">Reference proteome</keyword>
<comment type="similarity">
    <text evidence="1">Belongs to the AHA1 family.</text>
</comment>
<dbReference type="Gene3D" id="3.30.530.20">
    <property type="match status" value="1"/>
</dbReference>
<protein>
    <submittedName>
        <fullName evidence="3">SRPBCC domain-containing protein</fullName>
    </submittedName>
</protein>
<dbReference type="RefSeq" id="WP_408328475.1">
    <property type="nucleotide sequence ID" value="NZ_JAQQFH010000007.1"/>
</dbReference>
<reference evidence="3 4" key="1">
    <citation type="journal article" date="2024" name="Chem. Sci.">
        <title>Discovery of megapolipeptins by genome mining of a Burkholderiales bacteria collection.</title>
        <authorList>
            <person name="Paulo B.S."/>
            <person name="Recchia M.J.J."/>
            <person name="Lee S."/>
            <person name="Fergusson C.H."/>
            <person name="Romanowski S.B."/>
            <person name="Hernandez A."/>
            <person name="Krull N."/>
            <person name="Liu D.Y."/>
            <person name="Cavanagh H."/>
            <person name="Bos A."/>
            <person name="Gray C.A."/>
            <person name="Murphy B.T."/>
            <person name="Linington R.G."/>
            <person name="Eustaquio A.S."/>
        </authorList>
    </citation>
    <scope>NUCLEOTIDE SEQUENCE [LARGE SCALE GENOMIC DNA]</scope>
    <source>
        <strain evidence="3 4">RL16-012-BIC-B</strain>
    </source>
</reference>
<feature type="domain" description="Activator of Hsp90 ATPase homologue 1/2-like C-terminal" evidence="2">
    <location>
        <begin position="25"/>
        <end position="143"/>
    </location>
</feature>
<evidence type="ECO:0000313" key="4">
    <source>
        <dbReference type="Proteomes" id="UP001629249"/>
    </source>
</evidence>
<dbReference type="InterPro" id="IPR013538">
    <property type="entry name" value="ASHA1/2-like_C"/>
</dbReference>
<accession>A0ABW8ZM85</accession>
<comment type="caution">
    <text evidence="3">The sequence shown here is derived from an EMBL/GenBank/DDBJ whole genome shotgun (WGS) entry which is preliminary data.</text>
</comment>
<proteinExistence type="inferred from homology"/>
<gene>
    <name evidence="3" type="ORF">PQR66_13325</name>
</gene>
<dbReference type="EMBL" id="JAQQFN010000009">
    <property type="protein sequence ID" value="MFL9884018.1"/>
    <property type="molecule type" value="Genomic_DNA"/>
</dbReference>
<dbReference type="Proteomes" id="UP001629249">
    <property type="component" value="Unassembled WGS sequence"/>
</dbReference>
<name>A0ABW8ZM85_9BURK</name>
<evidence type="ECO:0000256" key="1">
    <source>
        <dbReference type="ARBA" id="ARBA00006817"/>
    </source>
</evidence>
<sequence>MQQDKGTLVEDGEFATLTFRRVYRHSPARMWDAIATPDGLRGWLMCTHAVIEGRVGGRIEMISGPPAYHSTGEILVWDPPKVLEYEWNVSPVPEMPHGQHAIFRYELTQEGDATHLVVTYQKIGKEVAGGFLPGLHVFLDRLGAQLDGRILPDWMHLFNERIKQYPEWHGHATDSGK</sequence>